<evidence type="ECO:0000256" key="1">
    <source>
        <dbReference type="ARBA" id="ARBA00022603"/>
    </source>
</evidence>
<dbReference type="SUPFAM" id="SSF53335">
    <property type="entry name" value="S-adenosyl-L-methionine-dependent methyltransferases"/>
    <property type="match status" value="1"/>
</dbReference>
<dbReference type="RefSeq" id="WP_253962749.1">
    <property type="nucleotide sequence ID" value="NZ_JALHBS010000009.1"/>
</dbReference>
<keyword evidence="1 6" id="KW-0489">Methyltransferase</keyword>
<sequence length="212" mass="23118">MAGDGDLNTPESGTGSSATDWARFLASWARHPIKMGAVAPSSRAYCNMMVRHATTELDGPILELGPGLGVVTRALLDHGIAPERITSIEYDPDFARMLRQRFPRVNVIQGDGFDLDKTLGPRRAEKFAAILFAIPIANLGQAERQALFRDYFSRLLPGGNVTQLSYLLKPPVEAVPGVFSVSASPRVWRNIPPARVWIYSQDRAGQTGAVDS</sequence>
<feature type="domain" description="Methyltransferase" evidence="5">
    <location>
        <begin position="61"/>
        <end position="159"/>
    </location>
</feature>
<comment type="caution">
    <text evidence="6">The sequence shown here is derived from an EMBL/GenBank/DDBJ whole genome shotgun (WGS) entry which is preliminary data.</text>
</comment>
<dbReference type="PANTHER" id="PTHR11727:SF14">
    <property type="entry name" value="BLL8166 PROTEIN"/>
    <property type="match status" value="1"/>
</dbReference>
<dbReference type="Gene3D" id="3.40.50.150">
    <property type="entry name" value="Vaccinia Virus protein VP39"/>
    <property type="match status" value="1"/>
</dbReference>
<dbReference type="GO" id="GO:0000179">
    <property type="term" value="F:rRNA (adenine-N6,N6-)-dimethyltransferase activity"/>
    <property type="evidence" value="ECO:0007669"/>
    <property type="project" value="InterPro"/>
</dbReference>
<accession>A0A9X2H4Y4</accession>
<evidence type="ECO:0000259" key="5">
    <source>
        <dbReference type="Pfam" id="PF13649"/>
    </source>
</evidence>
<name>A0A9X2H4Y4_9HYPH</name>
<dbReference type="InterPro" id="IPR041698">
    <property type="entry name" value="Methyltransf_25"/>
</dbReference>
<gene>
    <name evidence="6" type="ORF">MJ956_01675</name>
</gene>
<dbReference type="EMBL" id="JALHBS010000009">
    <property type="protein sequence ID" value="MCP3053855.1"/>
    <property type="molecule type" value="Genomic_DNA"/>
</dbReference>
<evidence type="ECO:0000256" key="4">
    <source>
        <dbReference type="ARBA" id="ARBA00022884"/>
    </source>
</evidence>
<evidence type="ECO:0000256" key="3">
    <source>
        <dbReference type="ARBA" id="ARBA00022691"/>
    </source>
</evidence>
<dbReference type="GO" id="GO:0003723">
    <property type="term" value="F:RNA binding"/>
    <property type="evidence" value="ECO:0007669"/>
    <property type="project" value="UniProtKB-KW"/>
</dbReference>
<keyword evidence="4" id="KW-0694">RNA-binding</keyword>
<dbReference type="PROSITE" id="PS01131">
    <property type="entry name" value="RRNA_A_DIMETH"/>
    <property type="match status" value="1"/>
</dbReference>
<dbReference type="Proteomes" id="UP001155220">
    <property type="component" value="Unassembled WGS sequence"/>
</dbReference>
<dbReference type="InterPro" id="IPR001737">
    <property type="entry name" value="KsgA/Erm"/>
</dbReference>
<reference evidence="6" key="1">
    <citation type="submission" date="2022-03" db="EMBL/GenBank/DDBJ databases">
        <title>Aurantimonas Liuensis sp. Nov., isolated from the hadal seawater of the Mariana Trench.</title>
        <authorList>
            <person name="Liu R."/>
        </authorList>
    </citation>
    <scope>NUCLEOTIDE SEQUENCE</scope>
    <source>
        <strain evidence="6">LRZ36</strain>
    </source>
</reference>
<dbReference type="CDD" id="cd02440">
    <property type="entry name" value="AdoMet_MTases"/>
    <property type="match status" value="1"/>
</dbReference>
<dbReference type="AlphaFoldDB" id="A0A9X2H4Y4"/>
<organism evidence="6 7">
    <name type="scientific">Aurantimonas marianensis</name>
    <dbReference type="NCBI Taxonomy" id="2920428"/>
    <lineage>
        <taxon>Bacteria</taxon>
        <taxon>Pseudomonadati</taxon>
        <taxon>Pseudomonadota</taxon>
        <taxon>Alphaproteobacteria</taxon>
        <taxon>Hyphomicrobiales</taxon>
        <taxon>Aurantimonadaceae</taxon>
        <taxon>Aurantimonas</taxon>
    </lineage>
</organism>
<dbReference type="PANTHER" id="PTHR11727">
    <property type="entry name" value="DIMETHYLADENOSINE TRANSFERASE"/>
    <property type="match status" value="1"/>
</dbReference>
<protein>
    <submittedName>
        <fullName evidence="6">Methyltransferase domain-containing protein</fullName>
    </submittedName>
</protein>
<dbReference type="InterPro" id="IPR029063">
    <property type="entry name" value="SAM-dependent_MTases_sf"/>
</dbReference>
<keyword evidence="3" id="KW-0949">S-adenosyl-L-methionine</keyword>
<keyword evidence="2" id="KW-0808">Transferase</keyword>
<dbReference type="InterPro" id="IPR020596">
    <property type="entry name" value="rRNA_Ade_Mease_Trfase_CS"/>
</dbReference>
<proteinExistence type="predicted"/>
<evidence type="ECO:0000313" key="7">
    <source>
        <dbReference type="Proteomes" id="UP001155220"/>
    </source>
</evidence>
<evidence type="ECO:0000313" key="6">
    <source>
        <dbReference type="EMBL" id="MCP3053855.1"/>
    </source>
</evidence>
<dbReference type="Pfam" id="PF13649">
    <property type="entry name" value="Methyltransf_25"/>
    <property type="match status" value="1"/>
</dbReference>
<keyword evidence="7" id="KW-1185">Reference proteome</keyword>
<evidence type="ECO:0000256" key="2">
    <source>
        <dbReference type="ARBA" id="ARBA00022679"/>
    </source>
</evidence>